<dbReference type="PANTHER" id="PTHR19288:SF90">
    <property type="entry name" value="OS08G0542600 PROTEIN"/>
    <property type="match status" value="1"/>
</dbReference>
<dbReference type="RefSeq" id="WP_055086289.1">
    <property type="nucleotide sequence ID" value="NZ_CXSU01000012.1"/>
</dbReference>
<proteinExistence type="predicted"/>
<dbReference type="InterPro" id="IPR036412">
    <property type="entry name" value="HAD-like_sf"/>
</dbReference>
<dbReference type="Pfam" id="PF13344">
    <property type="entry name" value="Hydrolase_6"/>
    <property type="match status" value="1"/>
</dbReference>
<dbReference type="STRING" id="420998.JDO7802_02656"/>
<sequence length="306" mass="32234">MGVGKGPGRNHLNQLDAIFDGYEAVRDRLPAAGPGGACAPAATLADIADRYDVFLLDAFGVLNVGETAISGAVDRVHDLRAAGKRVLVVSNAAGLPHEALMAKYGAMGFGFASDDVITSRMALFDGLTLQPQVGWAAMATTGQGLEALSPALLRDDPAAYDAAEGFLLIGSAKWTQSRQDMLEDSLRRAPRPVHVGNPDLAAPREIGPSREPGYWAHRLADRTEVVPVFHGKPYSGIYDLAFARLGGHPGRRAVMVGDSLHTDILGAQTAGIASALITGHGVLRGRDVRRAIDLSGIRPDHVIADP</sequence>
<evidence type="ECO:0000313" key="2">
    <source>
        <dbReference type="Proteomes" id="UP000049222"/>
    </source>
</evidence>
<reference evidence="1 2" key="1">
    <citation type="submission" date="2015-07" db="EMBL/GenBank/DDBJ databases">
        <authorList>
            <person name="Noorani M."/>
        </authorList>
    </citation>
    <scope>NUCLEOTIDE SEQUENCE [LARGE SCALE GENOMIC DNA]</scope>
    <source>
        <strain evidence="1 2">CECT 7802</strain>
    </source>
</reference>
<dbReference type="InterPro" id="IPR006357">
    <property type="entry name" value="HAD-SF_hydro_IIA"/>
</dbReference>
<dbReference type="Proteomes" id="UP000049222">
    <property type="component" value="Unassembled WGS sequence"/>
</dbReference>
<dbReference type="OrthoDB" id="148966at2"/>
<evidence type="ECO:0000313" key="1">
    <source>
        <dbReference type="EMBL" id="CTQ50631.1"/>
    </source>
</evidence>
<dbReference type="AlphaFoldDB" id="A0A0M6YJU8"/>
<dbReference type="EC" id="3.-.-.-" evidence="1"/>
<organism evidence="1 2">
    <name type="scientific">Jannaschia donghaensis</name>
    <dbReference type="NCBI Taxonomy" id="420998"/>
    <lineage>
        <taxon>Bacteria</taxon>
        <taxon>Pseudomonadati</taxon>
        <taxon>Pseudomonadota</taxon>
        <taxon>Alphaproteobacteria</taxon>
        <taxon>Rhodobacterales</taxon>
        <taxon>Roseobacteraceae</taxon>
        <taxon>Jannaschia</taxon>
    </lineage>
</organism>
<keyword evidence="1" id="KW-0378">Hydrolase</keyword>
<dbReference type="GO" id="GO:0016791">
    <property type="term" value="F:phosphatase activity"/>
    <property type="evidence" value="ECO:0007669"/>
    <property type="project" value="TreeGrafter"/>
</dbReference>
<dbReference type="PANTHER" id="PTHR19288">
    <property type="entry name" value="4-NITROPHENYLPHOSPHATASE-RELATED"/>
    <property type="match status" value="1"/>
</dbReference>
<dbReference type="EMBL" id="CXSU01000012">
    <property type="protein sequence ID" value="CTQ50631.1"/>
    <property type="molecule type" value="Genomic_DNA"/>
</dbReference>
<dbReference type="InterPro" id="IPR023214">
    <property type="entry name" value="HAD_sf"/>
</dbReference>
<gene>
    <name evidence="1" type="primary">yutF</name>
    <name evidence="1" type="ORF">JDO7802_02656</name>
</gene>
<protein>
    <submittedName>
        <fullName evidence="1">Putative hydrolase YutF</fullName>
        <ecNumber evidence="1">3.-.-.-</ecNumber>
    </submittedName>
</protein>
<name>A0A0M6YJU8_9RHOB</name>
<accession>A0A0M6YJU8</accession>
<dbReference type="Pfam" id="PF13242">
    <property type="entry name" value="Hydrolase_like"/>
    <property type="match status" value="1"/>
</dbReference>
<dbReference type="GO" id="GO:0005737">
    <property type="term" value="C:cytoplasm"/>
    <property type="evidence" value="ECO:0007669"/>
    <property type="project" value="TreeGrafter"/>
</dbReference>
<keyword evidence="2" id="KW-1185">Reference proteome</keyword>
<dbReference type="SUPFAM" id="SSF56784">
    <property type="entry name" value="HAD-like"/>
    <property type="match status" value="1"/>
</dbReference>
<dbReference type="Gene3D" id="3.40.50.1000">
    <property type="entry name" value="HAD superfamily/HAD-like"/>
    <property type="match status" value="2"/>
</dbReference>